<name>A0A955LHC3_UNCKA</name>
<dbReference type="EMBL" id="JAGQKX010000145">
    <property type="protein sequence ID" value="MCA9390602.1"/>
    <property type="molecule type" value="Genomic_DNA"/>
</dbReference>
<dbReference type="AlphaFoldDB" id="A0A955LHC3"/>
<reference evidence="1" key="1">
    <citation type="submission" date="2020-04" db="EMBL/GenBank/DDBJ databases">
        <authorList>
            <person name="Zhang T."/>
        </authorList>
    </citation>
    <scope>NUCLEOTIDE SEQUENCE</scope>
    <source>
        <strain evidence="1">HKST-UBA01</strain>
    </source>
</reference>
<comment type="caution">
    <text evidence="1">The sequence shown here is derived from an EMBL/GenBank/DDBJ whole genome shotgun (WGS) entry which is preliminary data.</text>
</comment>
<accession>A0A955LHC3</accession>
<gene>
    <name evidence="1" type="ORF">KC571_04315</name>
</gene>
<dbReference type="Proteomes" id="UP000701698">
    <property type="component" value="Unassembled WGS sequence"/>
</dbReference>
<sequence>MAKKIFTLLSASDAEEMLGEKYFYRQRIYRLAERGRINEFTLNGKTCFLGNLIVKEFLKDLELRIQQNHPNLDFDEIHCFYDEMNGKRMVVDGLFGKGVSVDTDKETEEDLLKKVSAVVEWFESEQSNSKPVVSNASQSHEVNDEYITSTVPEEIEWIRVDTHLIEEVEVKSYILISLPSIAQYVGMRSD</sequence>
<organism evidence="1 2">
    <name type="scientific">candidate division WWE3 bacterium</name>
    <dbReference type="NCBI Taxonomy" id="2053526"/>
    <lineage>
        <taxon>Bacteria</taxon>
        <taxon>Katanobacteria</taxon>
    </lineage>
</organism>
<proteinExistence type="predicted"/>
<feature type="non-terminal residue" evidence="1">
    <location>
        <position position="190"/>
    </location>
</feature>
<reference evidence="1" key="2">
    <citation type="journal article" date="2021" name="Microbiome">
        <title>Successional dynamics and alternative stable states in a saline activated sludge microbial community over 9 years.</title>
        <authorList>
            <person name="Wang Y."/>
            <person name="Ye J."/>
            <person name="Ju F."/>
            <person name="Liu L."/>
            <person name="Boyd J.A."/>
            <person name="Deng Y."/>
            <person name="Parks D.H."/>
            <person name="Jiang X."/>
            <person name="Yin X."/>
            <person name="Woodcroft B.J."/>
            <person name="Tyson G.W."/>
            <person name="Hugenholtz P."/>
            <person name="Polz M.F."/>
            <person name="Zhang T."/>
        </authorList>
    </citation>
    <scope>NUCLEOTIDE SEQUENCE</scope>
    <source>
        <strain evidence="1">HKST-UBA01</strain>
    </source>
</reference>
<protein>
    <submittedName>
        <fullName evidence="1">Uncharacterized protein</fullName>
    </submittedName>
</protein>
<evidence type="ECO:0000313" key="2">
    <source>
        <dbReference type="Proteomes" id="UP000701698"/>
    </source>
</evidence>
<evidence type="ECO:0000313" key="1">
    <source>
        <dbReference type="EMBL" id="MCA9390602.1"/>
    </source>
</evidence>